<proteinExistence type="predicted"/>
<feature type="chain" id="PRO_5041742762" description="Chalcone isomerase domain-containing protein" evidence="1">
    <location>
        <begin position="25"/>
        <end position="180"/>
    </location>
</feature>
<feature type="domain" description="Chalcone isomerase" evidence="2">
    <location>
        <begin position="42"/>
        <end position="165"/>
    </location>
</feature>
<dbReference type="AlphaFoldDB" id="A0AA94EF67"/>
<reference evidence="4" key="1">
    <citation type="journal article" date="2018" name="Front. Microbiol.">
        <title>Genome-Based Analysis Reveals the Taxonomy and Diversity of the Family Idiomarinaceae.</title>
        <authorList>
            <person name="Liu Y."/>
            <person name="Lai Q."/>
            <person name="Shao Z."/>
        </authorList>
    </citation>
    <scope>NUCLEOTIDE SEQUENCE [LARGE SCALE GENOMIC DNA]</scope>
    <source>
        <strain evidence="4">SN-14</strain>
    </source>
</reference>
<accession>A0AA94EF67</accession>
<keyword evidence="4" id="KW-1185">Reference proteome</keyword>
<dbReference type="Proteomes" id="UP000286680">
    <property type="component" value="Unassembled WGS sequence"/>
</dbReference>
<name>A0AA94EF67_9GAMM</name>
<evidence type="ECO:0000313" key="4">
    <source>
        <dbReference type="Proteomes" id="UP000286680"/>
    </source>
</evidence>
<evidence type="ECO:0000256" key="1">
    <source>
        <dbReference type="SAM" id="SignalP"/>
    </source>
</evidence>
<evidence type="ECO:0000313" key="3">
    <source>
        <dbReference type="EMBL" id="RUO43454.1"/>
    </source>
</evidence>
<feature type="signal peptide" evidence="1">
    <location>
        <begin position="1"/>
        <end position="24"/>
    </location>
</feature>
<protein>
    <recommendedName>
        <fullName evidence="2">Chalcone isomerase domain-containing protein</fullName>
    </recommendedName>
</protein>
<gene>
    <name evidence="3" type="ORF">CWE23_08905</name>
</gene>
<keyword evidence="1" id="KW-0732">Signal</keyword>
<dbReference type="RefSeq" id="WP_126820044.1">
    <property type="nucleotide sequence ID" value="NZ_PIPS01000002.1"/>
</dbReference>
<dbReference type="InterPro" id="IPR016087">
    <property type="entry name" value="Chalcone_isomerase"/>
</dbReference>
<dbReference type="Pfam" id="PF16036">
    <property type="entry name" value="Chalcone_3"/>
    <property type="match status" value="1"/>
</dbReference>
<evidence type="ECO:0000259" key="2">
    <source>
        <dbReference type="Pfam" id="PF16036"/>
    </source>
</evidence>
<sequence>MKHRLMSGVAGALLAAALVAPAAAASQCDAAVPQQHQLVGKTRLSVMFWDVYDARLFTDSGEFEWSRKASLNKVLVLDYLRDIKAKDLVETTGEEWQRLKFDHADQQQWLEQLQAMWPDINEGDCLALVETKEGYAEFYQGEKLLGTIKDKTFTEYFLAIWLSPESRFDYEREELVGESS</sequence>
<comment type="caution">
    <text evidence="3">The sequence shown here is derived from an EMBL/GenBank/DDBJ whole genome shotgun (WGS) entry which is preliminary data.</text>
</comment>
<dbReference type="EMBL" id="PIPS01000002">
    <property type="protein sequence ID" value="RUO43454.1"/>
    <property type="molecule type" value="Genomic_DNA"/>
</dbReference>
<organism evidence="3 4">
    <name type="scientific">Idiomarina aquatica</name>
    <dbReference type="NCBI Taxonomy" id="1327752"/>
    <lineage>
        <taxon>Bacteria</taxon>
        <taxon>Pseudomonadati</taxon>
        <taxon>Pseudomonadota</taxon>
        <taxon>Gammaproteobacteria</taxon>
        <taxon>Alteromonadales</taxon>
        <taxon>Idiomarinaceae</taxon>
        <taxon>Idiomarina</taxon>
    </lineage>
</organism>